<dbReference type="InterPro" id="IPR045455">
    <property type="entry name" value="NrS-1_pol-like_helicase"/>
</dbReference>
<keyword evidence="3" id="KW-0067">ATP-binding</keyword>
<name>A0A822VKQ8_STRSU</name>
<keyword evidence="2" id="KW-0378">Hydrolase</keyword>
<dbReference type="PANTHER" id="PTHR35372:SF2">
    <property type="entry name" value="SF3 HELICASE DOMAIN-CONTAINING PROTEIN"/>
    <property type="match status" value="1"/>
</dbReference>
<proteinExistence type="predicted"/>
<dbReference type="SUPFAM" id="SSF52540">
    <property type="entry name" value="P-loop containing nucleoside triphosphate hydrolases"/>
    <property type="match status" value="1"/>
</dbReference>
<dbReference type="InterPro" id="IPR014818">
    <property type="entry name" value="Phage/plasmid_primase_P4_C"/>
</dbReference>
<dbReference type="Pfam" id="PF08706">
    <property type="entry name" value="D5_N"/>
    <property type="match status" value="1"/>
</dbReference>
<keyword evidence="1" id="KW-0547">Nucleotide-binding</keyword>
<dbReference type="GO" id="GO:0016787">
    <property type="term" value="F:hydrolase activity"/>
    <property type="evidence" value="ECO:0007669"/>
    <property type="project" value="UniProtKB-KW"/>
</dbReference>
<evidence type="ECO:0000256" key="3">
    <source>
        <dbReference type="ARBA" id="ARBA00022840"/>
    </source>
</evidence>
<dbReference type="GO" id="GO:0005524">
    <property type="term" value="F:ATP binding"/>
    <property type="evidence" value="ECO:0007669"/>
    <property type="project" value="UniProtKB-KW"/>
</dbReference>
<dbReference type="PANTHER" id="PTHR35372">
    <property type="entry name" value="ATP BINDING PROTEIN-RELATED"/>
    <property type="match status" value="1"/>
</dbReference>
<comment type="caution">
    <text evidence="5">The sequence shown here is derived from an EMBL/GenBank/DDBJ whole genome shotgun (WGS) entry which is preliminary data.</text>
</comment>
<sequence length="507" mass="58669">MNIKELQQELDSAKQVKKPQTMKELYQLLQSFGEAWRDEHKEEKEITKGNRKGEVETKIPRPSVAEVANMLLKNCYFTFIGYSKLTDSSQLYIYHLDLGYYIASRDIVNKLILKFDSRLTSKRFTEEVIIFLRTETKIKPPMQESYLIPVRNGIFNLHTKQLEPFSPKHVITTKITTTYNPEAKKPLLGGWFDFDKWLGTLACDDKEIITLLWQVMNEAINPNRTRKKMVILTGDGNNGKGTFQALLENLIGKENISNLKPDQFQEQHLLSALNGKVCNIGDDISDKYLDSVSDLMSIVTGDTIQVNPKHLQPYEATYRLLCIFSGNGIPRSRNKSQGWYRRLCIVPFNADFNGTVERPEIKDDFIKNKELLEWVLYEILNMAEFDKFIEPKAVKAMLDEYKEDNDFYYSFVVGTYIPNGYHELQHVPLPIIKQWLEEFTEDEGIKNANLYSFGKKITAVLNKEVADIYNLKTGRVPLDDYNILDPNGWHSRKLQGVPKGVHRNNQE</sequence>
<organism evidence="5 6">
    <name type="scientific">Streptococcus suis</name>
    <dbReference type="NCBI Taxonomy" id="1307"/>
    <lineage>
        <taxon>Bacteria</taxon>
        <taxon>Bacillati</taxon>
        <taxon>Bacillota</taxon>
        <taxon>Bacilli</taxon>
        <taxon>Lactobacillales</taxon>
        <taxon>Streptococcaceae</taxon>
        <taxon>Streptococcus</taxon>
    </lineage>
</organism>
<evidence type="ECO:0000256" key="1">
    <source>
        <dbReference type="ARBA" id="ARBA00022741"/>
    </source>
</evidence>
<protein>
    <submittedName>
        <fullName evidence="5">Phage replication protein</fullName>
    </submittedName>
</protein>
<dbReference type="Proteomes" id="UP000075041">
    <property type="component" value="Unassembled WGS sequence"/>
</dbReference>
<dbReference type="InterPro" id="IPR027417">
    <property type="entry name" value="P-loop_NTPase"/>
</dbReference>
<dbReference type="PROSITE" id="PS51206">
    <property type="entry name" value="SF3_HELICASE_1"/>
    <property type="match status" value="1"/>
</dbReference>
<dbReference type="SMART" id="SM00885">
    <property type="entry name" value="D5_N"/>
    <property type="match status" value="1"/>
</dbReference>
<feature type="domain" description="SF3 helicase" evidence="4">
    <location>
        <begin position="207"/>
        <end position="361"/>
    </location>
</feature>
<reference evidence="5 6" key="1">
    <citation type="submission" date="2016-02" db="EMBL/GenBank/DDBJ databases">
        <authorList>
            <consortium name="Pathogen Informatics"/>
        </authorList>
    </citation>
    <scope>NUCLEOTIDE SEQUENCE [LARGE SCALE GENOMIC DNA]</scope>
    <source>
        <strain evidence="5 6">LOLA-SS005</strain>
    </source>
</reference>
<dbReference type="InterPro" id="IPR051620">
    <property type="entry name" value="ORF904-like_C"/>
</dbReference>
<evidence type="ECO:0000313" key="6">
    <source>
        <dbReference type="Proteomes" id="UP000075041"/>
    </source>
</evidence>
<dbReference type="AlphaFoldDB" id="A0A822VKQ8"/>
<dbReference type="Pfam" id="PF19263">
    <property type="entry name" value="DUF5906"/>
    <property type="match status" value="1"/>
</dbReference>
<accession>A0A822VKQ8</accession>
<gene>
    <name evidence="5" type="ORF">ERS132356_01251</name>
</gene>
<dbReference type="EMBL" id="FIFJ01000014">
    <property type="protein sequence ID" value="CYU05826.1"/>
    <property type="molecule type" value="Genomic_DNA"/>
</dbReference>
<evidence type="ECO:0000256" key="2">
    <source>
        <dbReference type="ARBA" id="ARBA00022801"/>
    </source>
</evidence>
<evidence type="ECO:0000259" key="4">
    <source>
        <dbReference type="PROSITE" id="PS51206"/>
    </source>
</evidence>
<dbReference type="InterPro" id="IPR014015">
    <property type="entry name" value="Helicase_SF3_DNA-vir"/>
</dbReference>
<evidence type="ECO:0000313" key="5">
    <source>
        <dbReference type="EMBL" id="CYU05826.1"/>
    </source>
</evidence>
<dbReference type="InterPro" id="IPR006500">
    <property type="entry name" value="Helicase_put_C_phage/plasmid"/>
</dbReference>
<dbReference type="Gene3D" id="3.40.50.300">
    <property type="entry name" value="P-loop containing nucleotide triphosphate hydrolases"/>
    <property type="match status" value="1"/>
</dbReference>
<dbReference type="NCBIfam" id="TIGR01613">
    <property type="entry name" value="primase_Cterm"/>
    <property type="match status" value="1"/>
</dbReference>